<keyword evidence="7" id="KW-1185">Reference proteome</keyword>
<evidence type="ECO:0000313" key="7">
    <source>
        <dbReference type="Proteomes" id="UP000653797"/>
    </source>
</evidence>
<dbReference type="SUPFAM" id="SSF52743">
    <property type="entry name" value="Subtilisin-like"/>
    <property type="match status" value="1"/>
</dbReference>
<keyword evidence="3" id="KW-0720">Serine protease</keyword>
<evidence type="ECO:0000259" key="5">
    <source>
        <dbReference type="Pfam" id="PF00082"/>
    </source>
</evidence>
<name>A0A927B7S1_9BACT</name>
<keyword evidence="1" id="KW-0645">Protease</keyword>
<protein>
    <submittedName>
        <fullName evidence="6">S8 family serine peptidase</fullName>
    </submittedName>
</protein>
<dbReference type="CDD" id="cd05562">
    <property type="entry name" value="Peptidases_S53_like"/>
    <property type="match status" value="1"/>
</dbReference>
<dbReference type="AlphaFoldDB" id="A0A927B7S1"/>
<keyword evidence="2" id="KW-0378">Hydrolase</keyword>
<dbReference type="NCBIfam" id="TIGR04183">
    <property type="entry name" value="Por_Secre_tail"/>
    <property type="match status" value="1"/>
</dbReference>
<dbReference type="InterPro" id="IPR026444">
    <property type="entry name" value="Secre_tail"/>
</dbReference>
<evidence type="ECO:0000256" key="2">
    <source>
        <dbReference type="ARBA" id="ARBA00022801"/>
    </source>
</evidence>
<dbReference type="Gene3D" id="3.40.50.200">
    <property type="entry name" value="Peptidase S8/S53 domain"/>
    <property type="match status" value="1"/>
</dbReference>
<evidence type="ECO:0000256" key="4">
    <source>
        <dbReference type="SAM" id="MobiDB-lite"/>
    </source>
</evidence>
<gene>
    <name evidence="6" type="ORF">IC230_28450</name>
</gene>
<evidence type="ECO:0000256" key="1">
    <source>
        <dbReference type="ARBA" id="ARBA00022670"/>
    </source>
</evidence>
<dbReference type="PROSITE" id="PS00138">
    <property type="entry name" value="SUBTILASE_SER"/>
    <property type="match status" value="1"/>
</dbReference>
<dbReference type="GO" id="GO:0006508">
    <property type="term" value="P:proteolysis"/>
    <property type="evidence" value="ECO:0007669"/>
    <property type="project" value="UniProtKB-KW"/>
</dbReference>
<organism evidence="6 7">
    <name type="scientific">Spirosoma validum</name>
    <dbReference type="NCBI Taxonomy" id="2771355"/>
    <lineage>
        <taxon>Bacteria</taxon>
        <taxon>Pseudomonadati</taxon>
        <taxon>Bacteroidota</taxon>
        <taxon>Cytophagia</taxon>
        <taxon>Cytophagales</taxon>
        <taxon>Cytophagaceae</taxon>
        <taxon>Spirosoma</taxon>
    </lineage>
</organism>
<reference evidence="6" key="1">
    <citation type="submission" date="2020-09" db="EMBL/GenBank/DDBJ databases">
        <authorList>
            <person name="Kim M.K."/>
        </authorList>
    </citation>
    <scope>NUCLEOTIDE SEQUENCE</scope>
    <source>
        <strain evidence="6">BT704</strain>
    </source>
</reference>
<dbReference type="EMBL" id="JACXAA010000014">
    <property type="protein sequence ID" value="MBD2756843.1"/>
    <property type="molecule type" value="Genomic_DNA"/>
</dbReference>
<dbReference type="InterPro" id="IPR000209">
    <property type="entry name" value="Peptidase_S8/S53_dom"/>
</dbReference>
<proteinExistence type="predicted"/>
<dbReference type="Proteomes" id="UP000653797">
    <property type="component" value="Unassembled WGS sequence"/>
</dbReference>
<dbReference type="GO" id="GO:0004252">
    <property type="term" value="F:serine-type endopeptidase activity"/>
    <property type="evidence" value="ECO:0007669"/>
    <property type="project" value="InterPro"/>
</dbReference>
<comment type="caution">
    <text evidence="6">The sequence shown here is derived from an EMBL/GenBank/DDBJ whole genome shotgun (WGS) entry which is preliminary data.</text>
</comment>
<dbReference type="Pfam" id="PF00082">
    <property type="entry name" value="Peptidase_S8"/>
    <property type="match status" value="1"/>
</dbReference>
<dbReference type="InterPro" id="IPR034075">
    <property type="entry name" value="Glr3161-like_dom"/>
</dbReference>
<feature type="domain" description="Peptidase S8/S53" evidence="5">
    <location>
        <begin position="452"/>
        <end position="602"/>
    </location>
</feature>
<feature type="compositionally biased region" description="Polar residues" evidence="4">
    <location>
        <begin position="52"/>
        <end position="79"/>
    </location>
</feature>
<feature type="region of interest" description="Disordered" evidence="4">
    <location>
        <begin position="52"/>
        <end position="83"/>
    </location>
</feature>
<dbReference type="InterPro" id="IPR023828">
    <property type="entry name" value="Peptidase_S8_Ser-AS"/>
</dbReference>
<dbReference type="InterPro" id="IPR036852">
    <property type="entry name" value="Peptidase_S8/S53_dom_sf"/>
</dbReference>
<sequence>MLNRLRNNSLFAVVFSLFLWAPFGGFAQSPIEEIKQEALAAKLTPELLSIQQKGTQQNNSQKNKGLRQAASSEGETTLTQDDEVQTRDGLIAIDAISNEADAQTLLSSLQALGMIEGQYYRKIVSGYFPISKLNLLRDVATLHVARPAAVPVVNAGRTTSQGDRAMRSDVARQTYNVTGAGSKVGILSDSYDALRGAAIGVASDDLPTNVQVLKDVASGTDEGRAMAEIVHDVAPGAAIAFHTAFVSYVDFANGIVRLAQAGCNIITDDIAYFVEPFFQDGIVSQAIDYVNKNWNASYFKSAGNYARQSYSSSFRNSGRLPDGAVYPGGSAAHDFGNGRLTQRVSIPAGGSFNCILQWSDPYYSESIQSGGVSGAKTDLDLLFYFNGALLFRSINNNIGFDPYERIAITNNGSSPAEIEIAIVKRAGPDPEIIKWVNFGSTATIEFDTRSSTAVGHANATGAISVGAVRWSQTPEYNPTVYPVPVIETFSSAGGTPILFTEYGQPFPTRLRLKPEISAADGGNTTFFGQAFPGGDGDNFPNFFGTSAAAPHAAGVAALLQEKAKLAMSPADILKRLQSTAIDMDDPLTPGFDVGFDFRTGYGFIQADKALMFGQPLAILEPIYDCATGRITLQTSGGDGSPITFTVPGVIRTSPTSTTGIVEAGVRNDTKPLVITATQNGVSVTYSFNLVEYCARPRELTLIEPLYECATGRITIRTVGGNGSPITFTIPGVTRSSPTDPNGVVEAGLRNDPKPLQITAMQGGVSVTYVFNFGAYCGGRAREVASELGSGLQVSVLGNPVVSDWLEVEIKGAQGQPLKLQLTNTLGEVTSQKALELSEVVERHKISVGRVPGLYFLQVSTPAQSKTIKVIRQQ</sequence>
<evidence type="ECO:0000256" key="3">
    <source>
        <dbReference type="ARBA" id="ARBA00022825"/>
    </source>
</evidence>
<evidence type="ECO:0000313" key="6">
    <source>
        <dbReference type="EMBL" id="MBD2756843.1"/>
    </source>
</evidence>
<dbReference type="RefSeq" id="WP_191042460.1">
    <property type="nucleotide sequence ID" value="NZ_JACXAA010000014.1"/>
</dbReference>
<accession>A0A927B7S1</accession>